<dbReference type="EMBL" id="CM016559">
    <property type="protein sequence ID" value="TKV99163.1"/>
    <property type="molecule type" value="Genomic_DNA"/>
</dbReference>
<proteinExistence type="predicted"/>
<feature type="signal peptide" evidence="1">
    <location>
        <begin position="1"/>
        <end position="29"/>
    </location>
</feature>
<sequence>MLIPSLSSLPWHNFLLACAVCNYCCLISGFSCDGCIFNTSSLYSSFYMWFVLITNRDEFCCDLSTVDWIFFVPV</sequence>
<gene>
    <name evidence="2" type="ORF">SEVIR_8G025401v2</name>
</gene>
<dbReference type="Gramene" id="TKV99163">
    <property type="protein sequence ID" value="TKV99163"/>
    <property type="gene ID" value="SEVIR_8G025401v2"/>
</dbReference>
<organism evidence="2 3">
    <name type="scientific">Setaria viridis</name>
    <name type="common">Green bristlegrass</name>
    <name type="synonym">Setaria italica subsp. viridis</name>
    <dbReference type="NCBI Taxonomy" id="4556"/>
    <lineage>
        <taxon>Eukaryota</taxon>
        <taxon>Viridiplantae</taxon>
        <taxon>Streptophyta</taxon>
        <taxon>Embryophyta</taxon>
        <taxon>Tracheophyta</taxon>
        <taxon>Spermatophyta</taxon>
        <taxon>Magnoliopsida</taxon>
        <taxon>Liliopsida</taxon>
        <taxon>Poales</taxon>
        <taxon>Poaceae</taxon>
        <taxon>PACMAD clade</taxon>
        <taxon>Panicoideae</taxon>
        <taxon>Panicodae</taxon>
        <taxon>Paniceae</taxon>
        <taxon>Cenchrinae</taxon>
        <taxon>Setaria</taxon>
    </lineage>
</organism>
<evidence type="ECO:0000256" key="1">
    <source>
        <dbReference type="SAM" id="SignalP"/>
    </source>
</evidence>
<feature type="chain" id="PRO_5020824897" evidence="1">
    <location>
        <begin position="30"/>
        <end position="74"/>
    </location>
</feature>
<protein>
    <submittedName>
        <fullName evidence="2">Uncharacterized protein</fullName>
    </submittedName>
</protein>
<dbReference type="AlphaFoldDB" id="A0A4U6TDU7"/>
<name>A0A4U6TDU7_SETVI</name>
<keyword evidence="1" id="KW-0732">Signal</keyword>
<accession>A0A4U6TDU7</accession>
<dbReference type="Proteomes" id="UP000298652">
    <property type="component" value="Chromosome 8"/>
</dbReference>
<evidence type="ECO:0000313" key="3">
    <source>
        <dbReference type="Proteomes" id="UP000298652"/>
    </source>
</evidence>
<keyword evidence="3" id="KW-1185">Reference proteome</keyword>
<evidence type="ECO:0000313" key="2">
    <source>
        <dbReference type="EMBL" id="TKV99163.1"/>
    </source>
</evidence>
<reference evidence="2" key="1">
    <citation type="submission" date="2019-03" db="EMBL/GenBank/DDBJ databases">
        <title>WGS assembly of Setaria viridis.</title>
        <authorList>
            <person name="Huang P."/>
            <person name="Jenkins J."/>
            <person name="Grimwood J."/>
            <person name="Barry K."/>
            <person name="Healey A."/>
            <person name="Mamidi S."/>
            <person name="Sreedasyam A."/>
            <person name="Shu S."/>
            <person name="Feldman M."/>
            <person name="Wu J."/>
            <person name="Yu Y."/>
            <person name="Chen C."/>
            <person name="Johnson J."/>
            <person name="Rokhsar D."/>
            <person name="Baxter I."/>
            <person name="Schmutz J."/>
            <person name="Brutnell T."/>
            <person name="Kellogg E."/>
        </authorList>
    </citation>
    <scope>NUCLEOTIDE SEQUENCE [LARGE SCALE GENOMIC DNA]</scope>
</reference>